<reference evidence="1" key="1">
    <citation type="journal article" date="2015" name="Nature">
        <title>Complex archaea that bridge the gap between prokaryotes and eukaryotes.</title>
        <authorList>
            <person name="Spang A."/>
            <person name="Saw J.H."/>
            <person name="Jorgensen S.L."/>
            <person name="Zaremba-Niedzwiedzka K."/>
            <person name="Martijn J."/>
            <person name="Lind A.E."/>
            <person name="van Eijk R."/>
            <person name="Schleper C."/>
            <person name="Guy L."/>
            <person name="Ettema T.J."/>
        </authorList>
    </citation>
    <scope>NUCLEOTIDE SEQUENCE</scope>
</reference>
<name>A0A0F9P0F3_9ZZZZ</name>
<evidence type="ECO:0000313" key="1">
    <source>
        <dbReference type="EMBL" id="KKN17817.1"/>
    </source>
</evidence>
<dbReference type="EMBL" id="LAZR01003486">
    <property type="protein sequence ID" value="KKN17817.1"/>
    <property type="molecule type" value="Genomic_DNA"/>
</dbReference>
<accession>A0A0F9P0F3</accession>
<proteinExistence type="predicted"/>
<gene>
    <name evidence="1" type="ORF">LCGC14_0961990</name>
</gene>
<protein>
    <submittedName>
        <fullName evidence="1">Uncharacterized protein</fullName>
    </submittedName>
</protein>
<organism evidence="1">
    <name type="scientific">marine sediment metagenome</name>
    <dbReference type="NCBI Taxonomy" id="412755"/>
    <lineage>
        <taxon>unclassified sequences</taxon>
        <taxon>metagenomes</taxon>
        <taxon>ecological metagenomes</taxon>
    </lineage>
</organism>
<sequence length="71" mass="7990">MSLVHVSTLRLMVVNFDTKAGGHEEEEQPAQAELWYRRASAIRWALGYVGRHVNLETGELTIPLDEPEEAA</sequence>
<comment type="caution">
    <text evidence="1">The sequence shown here is derived from an EMBL/GenBank/DDBJ whole genome shotgun (WGS) entry which is preliminary data.</text>
</comment>
<dbReference type="AlphaFoldDB" id="A0A0F9P0F3"/>